<gene>
    <name evidence="1" type="ORF">MSPICULIGERA_LOCUS16837</name>
</gene>
<evidence type="ECO:0000313" key="1">
    <source>
        <dbReference type="EMBL" id="CAJ0578592.1"/>
    </source>
</evidence>
<proteinExistence type="predicted"/>
<dbReference type="AlphaFoldDB" id="A0AA36D2C8"/>
<evidence type="ECO:0000313" key="2">
    <source>
        <dbReference type="Proteomes" id="UP001177023"/>
    </source>
</evidence>
<organism evidence="1 2">
    <name type="scientific">Mesorhabditis spiculigera</name>
    <dbReference type="NCBI Taxonomy" id="96644"/>
    <lineage>
        <taxon>Eukaryota</taxon>
        <taxon>Metazoa</taxon>
        <taxon>Ecdysozoa</taxon>
        <taxon>Nematoda</taxon>
        <taxon>Chromadorea</taxon>
        <taxon>Rhabditida</taxon>
        <taxon>Rhabditina</taxon>
        <taxon>Rhabditomorpha</taxon>
        <taxon>Rhabditoidea</taxon>
        <taxon>Rhabditidae</taxon>
        <taxon>Mesorhabditinae</taxon>
        <taxon>Mesorhabditis</taxon>
    </lineage>
</organism>
<dbReference type="EMBL" id="CATQJA010002654">
    <property type="protein sequence ID" value="CAJ0578592.1"/>
    <property type="molecule type" value="Genomic_DNA"/>
</dbReference>
<comment type="caution">
    <text evidence="1">The sequence shown here is derived from an EMBL/GenBank/DDBJ whole genome shotgun (WGS) entry which is preliminary data.</text>
</comment>
<keyword evidence="2" id="KW-1185">Reference proteome</keyword>
<reference evidence="1" key="1">
    <citation type="submission" date="2023-06" db="EMBL/GenBank/DDBJ databases">
        <authorList>
            <person name="Delattre M."/>
        </authorList>
    </citation>
    <scope>NUCLEOTIDE SEQUENCE</scope>
    <source>
        <strain evidence="1">AF72</strain>
    </source>
</reference>
<name>A0AA36D2C8_9BILA</name>
<feature type="non-terminal residue" evidence="1">
    <location>
        <position position="1"/>
    </location>
</feature>
<accession>A0AA36D2C8</accession>
<protein>
    <submittedName>
        <fullName evidence="1">Uncharacterized protein</fullName>
    </submittedName>
</protein>
<sequence length="66" mass="6893">MLKNKHSHCSSLAICAIPNIAIEPFIFRDRLTAAALGSSDAPAAQSLAAVATRHIVTTAVAFAGFR</sequence>
<dbReference type="Proteomes" id="UP001177023">
    <property type="component" value="Unassembled WGS sequence"/>
</dbReference>